<keyword evidence="5" id="KW-0998">Cell outer membrane</keyword>
<evidence type="ECO:0000256" key="3">
    <source>
        <dbReference type="ARBA" id="ARBA00022729"/>
    </source>
</evidence>
<evidence type="ECO:0000256" key="5">
    <source>
        <dbReference type="ARBA" id="ARBA00023237"/>
    </source>
</evidence>
<gene>
    <name evidence="6" type="ORF">HAV22_05170</name>
</gene>
<sequence>MTIDNANPKLFGLPAYCSRRLTQGTRMKKNASPIKVLAVALAVLSNIGRAQVPAPTEQPVESLPTEQNIFGEKTDVTIGAGATYAARYPGATSRQLVPNPVLSLQRGILFADTLRGIGVQYQSASEFYVAQSFFYDLGRLDKNNSWRPGSNRLVGMGDVPGSVTAHTLIAQTFTALLLVSAEIEMALRDTARRNRYRLGIEFTPLKNASDTVTIDLDGWWGDGRYNQAWFGVTPQQAARTGFAAFSPGAGVYQLVPGVSWEHHLDRHWSSTLQLTGTRYVATVSDSPILAQRTSTSATAAIAYTY</sequence>
<comment type="subcellular location">
    <subcellularLocation>
        <location evidence="1">Cell outer membrane</location>
    </subcellularLocation>
</comment>
<evidence type="ECO:0000256" key="4">
    <source>
        <dbReference type="ARBA" id="ARBA00023136"/>
    </source>
</evidence>
<dbReference type="InterPro" id="IPR010583">
    <property type="entry name" value="MipA"/>
</dbReference>
<dbReference type="PANTHER" id="PTHR38776">
    <property type="entry name" value="MLTA-INTERACTING PROTEIN-RELATED"/>
    <property type="match status" value="1"/>
</dbReference>
<keyword evidence="3" id="KW-0732">Signal</keyword>
<dbReference type="Proteomes" id="UP000716322">
    <property type="component" value="Unassembled WGS sequence"/>
</dbReference>
<keyword evidence="7" id="KW-1185">Reference proteome</keyword>
<keyword evidence="4" id="KW-0472">Membrane</keyword>
<name>A0ABX0P6Z4_9BURK</name>
<dbReference type="EMBL" id="JAAQOM010000002">
    <property type="protein sequence ID" value="NIA53045.1"/>
    <property type="molecule type" value="Genomic_DNA"/>
</dbReference>
<evidence type="ECO:0000313" key="7">
    <source>
        <dbReference type="Proteomes" id="UP000716322"/>
    </source>
</evidence>
<protein>
    <submittedName>
        <fullName evidence="6">MipA/OmpV family protein</fullName>
    </submittedName>
</protein>
<evidence type="ECO:0000256" key="2">
    <source>
        <dbReference type="ARBA" id="ARBA00005722"/>
    </source>
</evidence>
<evidence type="ECO:0000256" key="1">
    <source>
        <dbReference type="ARBA" id="ARBA00004442"/>
    </source>
</evidence>
<comment type="caution">
    <text evidence="6">The sequence shown here is derived from an EMBL/GenBank/DDBJ whole genome shotgun (WGS) entry which is preliminary data.</text>
</comment>
<dbReference type="PANTHER" id="PTHR38776:SF1">
    <property type="entry name" value="MLTA-INTERACTING PROTEIN-RELATED"/>
    <property type="match status" value="1"/>
</dbReference>
<accession>A0ABX0P6Z4</accession>
<comment type="similarity">
    <text evidence="2">Belongs to the MipA/OmpV family.</text>
</comment>
<dbReference type="Pfam" id="PF06629">
    <property type="entry name" value="MipA"/>
    <property type="match status" value="1"/>
</dbReference>
<evidence type="ECO:0000313" key="6">
    <source>
        <dbReference type="EMBL" id="NIA53045.1"/>
    </source>
</evidence>
<reference evidence="6 7" key="1">
    <citation type="submission" date="2020-03" db="EMBL/GenBank/DDBJ databases">
        <title>Genome sequence of strain Massilia sp. TW-1.</title>
        <authorList>
            <person name="Chaudhary D.K."/>
        </authorList>
    </citation>
    <scope>NUCLEOTIDE SEQUENCE [LARGE SCALE GENOMIC DNA]</scope>
    <source>
        <strain evidence="6 7">TW-1</strain>
    </source>
</reference>
<dbReference type="RefSeq" id="WP_166857166.1">
    <property type="nucleotide sequence ID" value="NZ_JAAQOM010000002.1"/>
</dbReference>
<proteinExistence type="inferred from homology"/>
<organism evidence="6 7">
    <name type="scientific">Telluria antibiotica</name>
    <dbReference type="NCBI Taxonomy" id="2717319"/>
    <lineage>
        <taxon>Bacteria</taxon>
        <taxon>Pseudomonadati</taxon>
        <taxon>Pseudomonadota</taxon>
        <taxon>Betaproteobacteria</taxon>
        <taxon>Burkholderiales</taxon>
        <taxon>Oxalobacteraceae</taxon>
        <taxon>Telluria group</taxon>
        <taxon>Telluria</taxon>
    </lineage>
</organism>